<proteinExistence type="inferred from homology"/>
<accession>A0A8I1W9Q4</accession>
<sequence length="142" mass="15508">GVTSGLGEQLAHDYLARHWHVSCIGRNPEKITQLTAAGIEVFSGDLTDEQTYQQLPASQQWDVVILNAGTCDYIDDPLHFDAALFHRVLETNVQRLVYSLPYLLPHLAPRAKLVFISTSVRSLPLPRAQASGTSKGAVSSPA</sequence>
<evidence type="ECO:0000313" key="4">
    <source>
        <dbReference type="Proteomes" id="UP000664658"/>
    </source>
</evidence>
<evidence type="ECO:0000313" key="3">
    <source>
        <dbReference type="EMBL" id="MBO1110303.1"/>
    </source>
</evidence>
<comment type="caution">
    <text evidence="3">The sequence shown here is derived from an EMBL/GenBank/DDBJ whole genome shotgun (WGS) entry which is preliminary data.</text>
</comment>
<dbReference type="SUPFAM" id="SSF51735">
    <property type="entry name" value="NAD(P)-binding Rossmann-fold domains"/>
    <property type="match status" value="1"/>
</dbReference>
<dbReference type="InterPro" id="IPR036291">
    <property type="entry name" value="NAD(P)-bd_dom_sf"/>
</dbReference>
<gene>
    <name evidence="3" type="ORF">J2R62_19630</name>
</gene>
<dbReference type="GO" id="GO:0016491">
    <property type="term" value="F:oxidoreductase activity"/>
    <property type="evidence" value="ECO:0007669"/>
    <property type="project" value="UniProtKB-KW"/>
</dbReference>
<evidence type="ECO:0000256" key="2">
    <source>
        <dbReference type="ARBA" id="ARBA00023002"/>
    </source>
</evidence>
<feature type="non-terminal residue" evidence="3">
    <location>
        <position position="142"/>
    </location>
</feature>
<dbReference type="PANTHER" id="PTHR44169">
    <property type="entry name" value="NADPH-DEPENDENT 1-ACYLDIHYDROXYACETONE PHOSPHATE REDUCTASE"/>
    <property type="match status" value="1"/>
</dbReference>
<dbReference type="CDD" id="cd05233">
    <property type="entry name" value="SDR_c"/>
    <property type="match status" value="1"/>
</dbReference>
<dbReference type="InterPro" id="IPR002347">
    <property type="entry name" value="SDR_fam"/>
</dbReference>
<name>A0A8I1W9Q4_PLESH</name>
<dbReference type="Pfam" id="PF00106">
    <property type="entry name" value="adh_short"/>
    <property type="match status" value="1"/>
</dbReference>
<comment type="similarity">
    <text evidence="1">Belongs to the short-chain dehydrogenases/reductases (SDR) family.</text>
</comment>
<protein>
    <submittedName>
        <fullName evidence="3">SDR family NAD(P)-dependent oxidoreductase</fullName>
    </submittedName>
</protein>
<dbReference type="RefSeq" id="WP_207543090.1">
    <property type="nucleotide sequence ID" value="NZ_JAFNAA010000558.1"/>
</dbReference>
<dbReference type="Gene3D" id="3.40.50.720">
    <property type="entry name" value="NAD(P)-binding Rossmann-like Domain"/>
    <property type="match status" value="1"/>
</dbReference>
<dbReference type="Proteomes" id="UP000664658">
    <property type="component" value="Unassembled WGS sequence"/>
</dbReference>
<dbReference type="AlphaFoldDB" id="A0A8I1W9Q4"/>
<reference evidence="3" key="1">
    <citation type="submission" date="2021-03" db="EMBL/GenBank/DDBJ databases">
        <title>Plesiomonas shigelloides zfcc0051, isolated from zebrafish feces.</title>
        <authorList>
            <person name="Vanderhoek Z."/>
            <person name="Gaulke C."/>
        </authorList>
    </citation>
    <scope>NUCLEOTIDE SEQUENCE</scope>
    <source>
        <strain evidence="3">Zfcc0051</strain>
    </source>
</reference>
<feature type="non-terminal residue" evidence="3">
    <location>
        <position position="1"/>
    </location>
</feature>
<organism evidence="3 4">
    <name type="scientific">Plesiomonas shigelloides</name>
    <name type="common">Aeromonas shigelloides</name>
    <dbReference type="NCBI Taxonomy" id="703"/>
    <lineage>
        <taxon>Bacteria</taxon>
        <taxon>Pseudomonadati</taxon>
        <taxon>Pseudomonadota</taxon>
        <taxon>Gammaproteobacteria</taxon>
        <taxon>Enterobacterales</taxon>
        <taxon>Enterobacteriaceae</taxon>
        <taxon>Plesiomonas</taxon>
    </lineage>
</organism>
<dbReference type="PANTHER" id="PTHR44169:SF6">
    <property type="entry name" value="NADPH-DEPENDENT 1-ACYLDIHYDROXYACETONE PHOSPHATE REDUCTASE"/>
    <property type="match status" value="1"/>
</dbReference>
<evidence type="ECO:0000256" key="1">
    <source>
        <dbReference type="ARBA" id="ARBA00006484"/>
    </source>
</evidence>
<dbReference type="EMBL" id="JAFNAA010000558">
    <property type="protein sequence ID" value="MBO1110303.1"/>
    <property type="molecule type" value="Genomic_DNA"/>
</dbReference>
<keyword evidence="2" id="KW-0560">Oxidoreductase</keyword>